<dbReference type="EMBL" id="SUMD01000001">
    <property type="protein sequence ID" value="TJZ81193.1"/>
    <property type="molecule type" value="Genomic_DNA"/>
</dbReference>
<protein>
    <recommendedName>
        <fullName evidence="1">DUF4097 domain-containing protein</fullName>
    </recommendedName>
</protein>
<dbReference type="InterPro" id="IPR025164">
    <property type="entry name" value="Toastrack_DUF4097"/>
</dbReference>
<comment type="caution">
    <text evidence="2">The sequence shown here is derived from an EMBL/GenBank/DDBJ whole genome shotgun (WGS) entry which is preliminary data.</text>
</comment>
<dbReference type="Gene3D" id="2.160.20.120">
    <property type="match status" value="1"/>
</dbReference>
<evidence type="ECO:0000313" key="3">
    <source>
        <dbReference type="Proteomes" id="UP000305109"/>
    </source>
</evidence>
<keyword evidence="3" id="KW-1185">Reference proteome</keyword>
<name>A0ABY2RQ53_9NOCA</name>
<feature type="domain" description="DUF4097" evidence="1">
    <location>
        <begin position="22"/>
        <end position="248"/>
    </location>
</feature>
<dbReference type="Proteomes" id="UP000305109">
    <property type="component" value="Unassembled WGS sequence"/>
</dbReference>
<dbReference type="Pfam" id="PF13349">
    <property type="entry name" value="DUF4097"/>
    <property type="match status" value="1"/>
</dbReference>
<dbReference type="RefSeq" id="WP_136906255.1">
    <property type="nucleotide sequence ID" value="NZ_SUMD01000001.1"/>
</dbReference>
<sequence length="279" mass="28976">MPTFATPESITVAVDIAAGAVNLVASDRADTVVTVRPNDPSKSGDVKAAEETRIDFHDGTLTVQTNTRWKYLTKSSVDITIELPTGSALQGSALGPLFAQGRLGACSFTSRAGDVRIDEAGRLDLRASAGSVVVGRALGSTEIVVTAGGVRIRELDGDASIKNPNGPTEIGESTGILRVNGAHGPISIERSLGDTTARSAHGNIRVEQAIAGRVQLESSTGAIEVGVPEGTAAWLDATAQHGKVRNLLHDATGPDENDRTVEVRAGSSYGDIVVRRPHA</sequence>
<accession>A0ABY2RQ53</accession>
<organism evidence="2 3">
    <name type="scientific">Rhodococcus oryzae</name>
    <dbReference type="NCBI Taxonomy" id="2571143"/>
    <lineage>
        <taxon>Bacteria</taxon>
        <taxon>Bacillati</taxon>
        <taxon>Actinomycetota</taxon>
        <taxon>Actinomycetes</taxon>
        <taxon>Mycobacteriales</taxon>
        <taxon>Nocardiaceae</taxon>
        <taxon>Rhodococcus</taxon>
    </lineage>
</organism>
<evidence type="ECO:0000259" key="1">
    <source>
        <dbReference type="Pfam" id="PF13349"/>
    </source>
</evidence>
<reference evidence="2 3" key="1">
    <citation type="submission" date="2019-04" db="EMBL/GenBank/DDBJ databases">
        <title>Rhodococcus oryzae sp. nov., a novel actinomycete isolated from rhizosphere soil of rice (Oryza sativa L.).</title>
        <authorList>
            <person name="Li C."/>
        </authorList>
    </citation>
    <scope>NUCLEOTIDE SEQUENCE [LARGE SCALE GENOMIC DNA]</scope>
    <source>
        <strain evidence="2 3">NEAU-CX67</strain>
    </source>
</reference>
<evidence type="ECO:0000313" key="2">
    <source>
        <dbReference type="EMBL" id="TJZ81193.1"/>
    </source>
</evidence>
<gene>
    <name evidence="2" type="ORF">FCG67_00600</name>
</gene>
<proteinExistence type="predicted"/>